<keyword evidence="3" id="KW-1185">Reference proteome</keyword>
<dbReference type="EMBL" id="FOMT01000002">
    <property type="protein sequence ID" value="SFE22520.1"/>
    <property type="molecule type" value="Genomic_DNA"/>
</dbReference>
<dbReference type="RefSeq" id="WP_091185823.1">
    <property type="nucleotide sequence ID" value="NZ_FOMT01000002.1"/>
</dbReference>
<dbReference type="Proteomes" id="UP000198855">
    <property type="component" value="Unassembled WGS sequence"/>
</dbReference>
<keyword evidence="1" id="KW-0472">Membrane</keyword>
<accession>A0A1I1YWU8</accession>
<sequence length="96" mass="11014">MKGKAKHVIYLVVALAMLFIGVSRLELNGPWNAVTIFGVVWTLFALVVIAAHLNALLWMNEQKKKELDRIKQMKRNTWERRLQKAVNRGSNRSARG</sequence>
<evidence type="ECO:0000313" key="3">
    <source>
        <dbReference type="Proteomes" id="UP000198855"/>
    </source>
</evidence>
<evidence type="ECO:0000256" key="1">
    <source>
        <dbReference type="SAM" id="Phobius"/>
    </source>
</evidence>
<feature type="transmembrane region" description="Helical" evidence="1">
    <location>
        <begin position="7"/>
        <end position="25"/>
    </location>
</feature>
<proteinExistence type="predicted"/>
<keyword evidence="1" id="KW-1133">Transmembrane helix</keyword>
<dbReference type="OrthoDB" id="2619264at2"/>
<dbReference type="STRING" id="1045775.SAMN05216378_2793"/>
<dbReference type="AlphaFoldDB" id="A0A1I1YWU8"/>
<reference evidence="3" key="1">
    <citation type="submission" date="2016-10" db="EMBL/GenBank/DDBJ databases">
        <authorList>
            <person name="Varghese N."/>
            <person name="Submissions S."/>
        </authorList>
    </citation>
    <scope>NUCLEOTIDE SEQUENCE [LARGE SCALE GENOMIC DNA]</scope>
    <source>
        <strain evidence="3">CGMCC 1.10784</strain>
    </source>
</reference>
<protein>
    <submittedName>
        <fullName evidence="2">Uncharacterized protein</fullName>
    </submittedName>
</protein>
<organism evidence="2 3">
    <name type="scientific">Paenibacillus catalpae</name>
    <dbReference type="NCBI Taxonomy" id="1045775"/>
    <lineage>
        <taxon>Bacteria</taxon>
        <taxon>Bacillati</taxon>
        <taxon>Bacillota</taxon>
        <taxon>Bacilli</taxon>
        <taxon>Bacillales</taxon>
        <taxon>Paenibacillaceae</taxon>
        <taxon>Paenibacillus</taxon>
    </lineage>
</organism>
<evidence type="ECO:0000313" key="2">
    <source>
        <dbReference type="EMBL" id="SFE22520.1"/>
    </source>
</evidence>
<keyword evidence="1" id="KW-0812">Transmembrane</keyword>
<gene>
    <name evidence="2" type="ORF">SAMN05216378_2793</name>
</gene>
<name>A0A1I1YWU8_9BACL</name>
<feature type="transmembrane region" description="Helical" evidence="1">
    <location>
        <begin position="31"/>
        <end position="59"/>
    </location>
</feature>